<accession>A0A923KRE2</accession>
<name>A0A923KRE2_9BURK</name>
<evidence type="ECO:0000259" key="2">
    <source>
        <dbReference type="Pfam" id="PF00497"/>
    </source>
</evidence>
<organism evidence="3 4">
    <name type="scientific">Undibacterium jejuense</name>
    <dbReference type="NCBI Taxonomy" id="1344949"/>
    <lineage>
        <taxon>Bacteria</taxon>
        <taxon>Pseudomonadati</taxon>
        <taxon>Pseudomonadota</taxon>
        <taxon>Betaproteobacteria</taxon>
        <taxon>Burkholderiales</taxon>
        <taxon>Oxalobacteraceae</taxon>
        <taxon>Undibacterium</taxon>
    </lineage>
</organism>
<feature type="chain" id="PRO_5037413087" evidence="1">
    <location>
        <begin position="39"/>
        <end position="286"/>
    </location>
</feature>
<dbReference type="SUPFAM" id="SSF53850">
    <property type="entry name" value="Periplasmic binding protein-like II"/>
    <property type="match status" value="1"/>
</dbReference>
<dbReference type="Gene3D" id="3.40.190.10">
    <property type="entry name" value="Periplasmic binding protein-like II"/>
    <property type="match status" value="2"/>
</dbReference>
<dbReference type="EMBL" id="JACOFV010000019">
    <property type="protein sequence ID" value="MBC3863921.1"/>
    <property type="molecule type" value="Genomic_DNA"/>
</dbReference>
<keyword evidence="1" id="KW-0732">Signal</keyword>
<evidence type="ECO:0000313" key="3">
    <source>
        <dbReference type="EMBL" id="MBC3863921.1"/>
    </source>
</evidence>
<proteinExistence type="predicted"/>
<evidence type="ECO:0000256" key="1">
    <source>
        <dbReference type="SAM" id="SignalP"/>
    </source>
</evidence>
<feature type="signal peptide" evidence="1">
    <location>
        <begin position="1"/>
        <end position="38"/>
    </location>
</feature>
<keyword evidence="4" id="KW-1185">Reference proteome</keyword>
<protein>
    <submittedName>
        <fullName evidence="3">Transporter substrate-binding domain-containing protein</fullName>
    </submittedName>
</protein>
<dbReference type="Proteomes" id="UP000634011">
    <property type="component" value="Unassembled WGS sequence"/>
</dbReference>
<dbReference type="InterPro" id="IPR001638">
    <property type="entry name" value="Solute-binding_3/MltF_N"/>
</dbReference>
<dbReference type="Pfam" id="PF00497">
    <property type="entry name" value="SBP_bac_3"/>
    <property type="match status" value="1"/>
</dbReference>
<sequence length="286" mass="32299">MKLNKVILNYAAGLSLRTTLVSALLSVFFLVQSGAATAATKDPQAVVDSKAAQEVVFLTNDAVDAKGQPMPMDNVSNLLDYIAMEEKFKLRWVRTPWQRAVKVAESGGGVIYGMSRVKDREKIYHFSLPVQLHYVFLVTRSDAQFTYNSYVDLRGKTIGIPRGFMFNDEFETLRDKLFKVENDGHDTIARLNKLMFKRMDAALFNSANKNPRFLERRLQNARVDQQGMFPQFDNVEITVLPKPVFIDAVHFAVRADKDDGIIDKINDAILKARKAGILEDIPSSFN</sequence>
<dbReference type="AlphaFoldDB" id="A0A923KRE2"/>
<evidence type="ECO:0000313" key="4">
    <source>
        <dbReference type="Proteomes" id="UP000634011"/>
    </source>
</evidence>
<dbReference type="RefSeq" id="WP_186913867.1">
    <property type="nucleotide sequence ID" value="NZ_JACOFV010000019.1"/>
</dbReference>
<comment type="caution">
    <text evidence="3">The sequence shown here is derived from an EMBL/GenBank/DDBJ whole genome shotgun (WGS) entry which is preliminary data.</text>
</comment>
<feature type="domain" description="Solute-binding protein family 3/N-terminal" evidence="2">
    <location>
        <begin position="78"/>
        <end position="281"/>
    </location>
</feature>
<reference evidence="3" key="1">
    <citation type="submission" date="2020-08" db="EMBL/GenBank/DDBJ databases">
        <title>Novel species isolated from subtropical streams in China.</title>
        <authorList>
            <person name="Lu H."/>
        </authorList>
    </citation>
    <scope>NUCLEOTIDE SEQUENCE</scope>
    <source>
        <strain evidence="3">KACC 12607</strain>
    </source>
</reference>
<gene>
    <name evidence="3" type="ORF">H8K32_17580</name>
</gene>